<dbReference type="GO" id="GO:0003700">
    <property type="term" value="F:DNA-binding transcription factor activity"/>
    <property type="evidence" value="ECO:0007669"/>
    <property type="project" value="InterPro"/>
</dbReference>
<keyword evidence="5" id="KW-0539">Nucleus</keyword>
<comment type="subcellular location">
    <subcellularLocation>
        <location evidence="1">Nucleus</location>
    </subcellularLocation>
</comment>
<evidence type="ECO:0000313" key="7">
    <source>
        <dbReference type="EMBL" id="OAG35327.1"/>
    </source>
</evidence>
<dbReference type="GO" id="GO:0005634">
    <property type="term" value="C:nucleus"/>
    <property type="evidence" value="ECO:0007669"/>
    <property type="project" value="UniProtKB-SubCell"/>
</dbReference>
<evidence type="ECO:0000256" key="2">
    <source>
        <dbReference type="ARBA" id="ARBA00023015"/>
    </source>
</evidence>
<dbReference type="InterPro" id="IPR007219">
    <property type="entry name" value="XnlR_reg_dom"/>
</dbReference>
<protein>
    <recommendedName>
        <fullName evidence="6">Xylanolytic transcriptional activator regulatory domain-containing protein</fullName>
    </recommendedName>
</protein>
<dbReference type="OrthoDB" id="39175at2759"/>
<comment type="caution">
    <text evidence="7">The sequence shown here is derived from an EMBL/GenBank/DDBJ whole genome shotgun (WGS) entry which is preliminary data.</text>
</comment>
<reference evidence="7 8" key="1">
    <citation type="submission" date="2016-03" db="EMBL/GenBank/DDBJ databases">
        <title>Draft genome sequence of the Fonsecaea monophora CBS 269.37.</title>
        <authorList>
            <person name="Bombassaro A."/>
            <person name="Vinicius W.A."/>
            <person name="De Hoog S."/>
            <person name="Sun J."/>
            <person name="Souza E.M."/>
            <person name="Raittz R.T."/>
            <person name="Costa F."/>
            <person name="Leao A.C."/>
            <person name="Tadra-Sfeir M.Z."/>
            <person name="Baura V."/>
            <person name="Balsanelli E."/>
            <person name="Pedrosa F.O."/>
            <person name="Moreno L.F."/>
            <person name="Steffens M.B."/>
            <person name="Xi L."/>
            <person name="Bocca A.L."/>
            <person name="Felipe M.S."/>
            <person name="Teixeira M."/>
            <person name="Telles Filho F.Q."/>
            <person name="Azevedo C.M."/>
            <person name="Gomes R."/>
            <person name="Vicente V.A."/>
        </authorList>
    </citation>
    <scope>NUCLEOTIDE SEQUENCE [LARGE SCALE GENOMIC DNA]</scope>
    <source>
        <strain evidence="7 8">CBS 269.37</strain>
    </source>
</reference>
<keyword evidence="2" id="KW-0805">Transcription regulation</keyword>
<gene>
    <name evidence="7" type="ORF">AYO21_10467</name>
</gene>
<sequence length="529" mass="59214">MVRGTQNGQEFIGSSCAMALFTDQGLQWISQSVNNSKSLDSLRNLMASIMSLLKLPDPEFHGEIALEVKLSRTPLPSEDMARRYVQVYFDQGQWGEFMKDCESFWKDPSRAGPQWYAVYNMVLAIAVRSHLRSNSPSLFKQAEDSAARYMKNALSVQQEMLQQRTTLHTVQSIFAQGIAGRETEYIYSAIAIRLAQGLGMHRTPLKVWNLTASEAQERNRVYWSLYSLEKICAYHSGRPSVIDDDDVTCPFPRQVLEKSCSGMNAVEEKGDLFLNIARYARHCASISQQLFSATSLTRDPKEIVSNIVALYDDLKRWWAATEVCANPLDIDQLPNVSGMSTGLELAQHVVLRSWYYTSLFSLHRACRVSGFVILEKMVADISPEHDMKLKQIAEDGVAAARSLCLLIQQLKIEPQTPTWLILYFPIMGVLTLFINVVSNPAAPTAASDIAIMEIVTGTFGRLEFITQGRLALTRIGELASIARAVVEQDMASQQGGDFGPLGDEFLSGELHNFELPILEDELASERLEF</sequence>
<keyword evidence="8" id="KW-1185">Reference proteome</keyword>
<evidence type="ECO:0000256" key="4">
    <source>
        <dbReference type="ARBA" id="ARBA00023163"/>
    </source>
</evidence>
<evidence type="ECO:0000313" key="8">
    <source>
        <dbReference type="Proteomes" id="UP000077002"/>
    </source>
</evidence>
<dbReference type="Proteomes" id="UP000077002">
    <property type="component" value="Unassembled WGS sequence"/>
</dbReference>
<dbReference type="Pfam" id="PF04082">
    <property type="entry name" value="Fungal_trans"/>
    <property type="match status" value="1"/>
</dbReference>
<name>A0A177ETK8_9EURO</name>
<evidence type="ECO:0000256" key="1">
    <source>
        <dbReference type="ARBA" id="ARBA00004123"/>
    </source>
</evidence>
<organism evidence="7 8">
    <name type="scientific">Fonsecaea monophora</name>
    <dbReference type="NCBI Taxonomy" id="254056"/>
    <lineage>
        <taxon>Eukaryota</taxon>
        <taxon>Fungi</taxon>
        <taxon>Dikarya</taxon>
        <taxon>Ascomycota</taxon>
        <taxon>Pezizomycotina</taxon>
        <taxon>Eurotiomycetes</taxon>
        <taxon>Chaetothyriomycetidae</taxon>
        <taxon>Chaetothyriales</taxon>
        <taxon>Herpotrichiellaceae</taxon>
        <taxon>Fonsecaea</taxon>
    </lineage>
</organism>
<dbReference type="GO" id="GO:0008270">
    <property type="term" value="F:zinc ion binding"/>
    <property type="evidence" value="ECO:0007669"/>
    <property type="project" value="InterPro"/>
</dbReference>
<dbReference type="PANTHER" id="PTHR46910:SF37">
    <property type="entry name" value="ZN(II)2CYS6 TRANSCRIPTION FACTOR (EUROFUNG)"/>
    <property type="match status" value="1"/>
</dbReference>
<dbReference type="CDD" id="cd12148">
    <property type="entry name" value="fungal_TF_MHR"/>
    <property type="match status" value="1"/>
</dbReference>
<dbReference type="InterPro" id="IPR050987">
    <property type="entry name" value="AtrR-like"/>
</dbReference>
<dbReference type="PANTHER" id="PTHR46910">
    <property type="entry name" value="TRANSCRIPTION FACTOR PDR1"/>
    <property type="match status" value="1"/>
</dbReference>
<accession>A0A177ETK8</accession>
<dbReference type="GeneID" id="34605586"/>
<dbReference type="RefSeq" id="XP_022507279.1">
    <property type="nucleotide sequence ID" value="XM_022660384.1"/>
</dbReference>
<dbReference type="AlphaFoldDB" id="A0A177ETK8"/>
<keyword evidence="4" id="KW-0804">Transcription</keyword>
<dbReference type="EMBL" id="LVKK01000121">
    <property type="protein sequence ID" value="OAG35327.1"/>
    <property type="molecule type" value="Genomic_DNA"/>
</dbReference>
<feature type="domain" description="Xylanolytic transcriptional activator regulatory" evidence="6">
    <location>
        <begin position="184"/>
        <end position="258"/>
    </location>
</feature>
<dbReference type="GO" id="GO:0006351">
    <property type="term" value="P:DNA-templated transcription"/>
    <property type="evidence" value="ECO:0007669"/>
    <property type="project" value="InterPro"/>
</dbReference>
<dbReference type="SMART" id="SM00906">
    <property type="entry name" value="Fungal_trans"/>
    <property type="match status" value="1"/>
</dbReference>
<evidence type="ECO:0000259" key="6">
    <source>
        <dbReference type="SMART" id="SM00906"/>
    </source>
</evidence>
<evidence type="ECO:0000256" key="5">
    <source>
        <dbReference type="ARBA" id="ARBA00023242"/>
    </source>
</evidence>
<dbReference type="GO" id="GO:0003677">
    <property type="term" value="F:DNA binding"/>
    <property type="evidence" value="ECO:0007669"/>
    <property type="project" value="UniProtKB-KW"/>
</dbReference>
<proteinExistence type="predicted"/>
<keyword evidence="3" id="KW-0238">DNA-binding</keyword>
<evidence type="ECO:0000256" key="3">
    <source>
        <dbReference type="ARBA" id="ARBA00023125"/>
    </source>
</evidence>